<dbReference type="CDD" id="cd10802">
    <property type="entry name" value="YdjC_TTHB029_like"/>
    <property type="match status" value="1"/>
</dbReference>
<sequence>MRIILLLSSCLLISTGILNAQNKSIAESLGYPANAKLLILHADDLGVAHSENRASMSALDKNAVSSASIMVPCPWFPEIAAYASGNPGKDLGVHLTITSEWKHYKWGPVTSRDSVSSLTNKDGYFYSSVDSVATLGSAAEVEIELRNQVKKAFRSGVDVTHLDVHMGAAASTSEFVKAYLKVGREFHLPVLMDKRIHAIEDPGIRSLLDDRTIVLDKLYMEEPEDYKKGPKEFYTQVIRNMEPGLNCLLVHLAHDDEEMQGVTKEHPDYGATWRQADFDFVTSKECADLLKENNIKLVTWRELRDKIVRAE</sequence>
<dbReference type="GO" id="GO:0005975">
    <property type="term" value="P:carbohydrate metabolic process"/>
    <property type="evidence" value="ECO:0007669"/>
    <property type="project" value="InterPro"/>
</dbReference>
<dbReference type="EMBL" id="JAIRBC010000014">
    <property type="protein sequence ID" value="MCG2461226.1"/>
    <property type="molecule type" value="Genomic_DNA"/>
</dbReference>
<comment type="cofactor">
    <cofactor evidence="1">
        <name>Mg(2+)</name>
        <dbReference type="ChEBI" id="CHEBI:18420"/>
    </cofactor>
</comment>
<evidence type="ECO:0000256" key="6">
    <source>
        <dbReference type="SAM" id="SignalP"/>
    </source>
</evidence>
<dbReference type="PANTHER" id="PTHR31609">
    <property type="entry name" value="YDJC DEACETYLASE FAMILY MEMBER"/>
    <property type="match status" value="1"/>
</dbReference>
<name>A0AAE3EX67_9FLAO</name>
<dbReference type="Proteomes" id="UP001200642">
    <property type="component" value="Unassembled WGS sequence"/>
</dbReference>
<evidence type="ECO:0000313" key="7">
    <source>
        <dbReference type="EMBL" id="MCG2461226.1"/>
    </source>
</evidence>
<gene>
    <name evidence="7" type="ORF">K8352_10740</name>
</gene>
<evidence type="ECO:0000256" key="1">
    <source>
        <dbReference type="ARBA" id="ARBA00001946"/>
    </source>
</evidence>
<evidence type="ECO:0000313" key="8">
    <source>
        <dbReference type="Proteomes" id="UP001200642"/>
    </source>
</evidence>
<keyword evidence="5" id="KW-0119">Carbohydrate metabolism</keyword>
<evidence type="ECO:0000256" key="4">
    <source>
        <dbReference type="ARBA" id="ARBA00022842"/>
    </source>
</evidence>
<keyword evidence="3" id="KW-0378">Hydrolase</keyword>
<dbReference type="Gene3D" id="3.20.20.370">
    <property type="entry name" value="Glycoside hydrolase/deacetylase"/>
    <property type="match status" value="1"/>
</dbReference>
<protein>
    <submittedName>
        <fullName evidence="7">Polysaccharide deacetylase family protein</fullName>
    </submittedName>
</protein>
<accession>A0AAE3EX67</accession>
<keyword evidence="6" id="KW-0732">Signal</keyword>
<dbReference type="RefSeq" id="WP_317902372.1">
    <property type="nucleotide sequence ID" value="NZ_JAIRBC010000014.1"/>
</dbReference>
<reference evidence="7" key="1">
    <citation type="submission" date="2023-02" db="EMBL/GenBank/DDBJ databases">
        <title>Genome of Flavobacteriaceae gen. nov. sp. strain F89.</title>
        <authorList>
            <person name="Wang Y."/>
        </authorList>
    </citation>
    <scope>NUCLEOTIDE SEQUENCE</scope>
    <source>
        <strain evidence="7">F89</strain>
    </source>
</reference>
<evidence type="ECO:0000256" key="3">
    <source>
        <dbReference type="ARBA" id="ARBA00022801"/>
    </source>
</evidence>
<comment type="caution">
    <text evidence="7">The sequence shown here is derived from an EMBL/GenBank/DDBJ whole genome shotgun (WGS) entry which is preliminary data.</text>
</comment>
<dbReference type="GO" id="GO:0046872">
    <property type="term" value="F:metal ion binding"/>
    <property type="evidence" value="ECO:0007669"/>
    <property type="project" value="UniProtKB-KW"/>
</dbReference>
<evidence type="ECO:0000256" key="5">
    <source>
        <dbReference type="ARBA" id="ARBA00023277"/>
    </source>
</evidence>
<dbReference type="SUPFAM" id="SSF88713">
    <property type="entry name" value="Glycoside hydrolase/deacetylase"/>
    <property type="match status" value="1"/>
</dbReference>
<dbReference type="InterPro" id="IPR011330">
    <property type="entry name" value="Glyco_hydro/deAcase_b/a-brl"/>
</dbReference>
<keyword evidence="4" id="KW-0460">Magnesium</keyword>
<keyword evidence="8" id="KW-1185">Reference proteome</keyword>
<proteinExistence type="predicted"/>
<keyword evidence="2" id="KW-0479">Metal-binding</keyword>
<dbReference type="AlphaFoldDB" id="A0AAE3EX67"/>
<dbReference type="InterPro" id="IPR006879">
    <property type="entry name" value="YdjC-like"/>
</dbReference>
<feature type="chain" id="PRO_5041908099" evidence="6">
    <location>
        <begin position="21"/>
        <end position="311"/>
    </location>
</feature>
<dbReference type="Pfam" id="PF04794">
    <property type="entry name" value="YdjC"/>
    <property type="match status" value="1"/>
</dbReference>
<organism evidence="7 8">
    <name type="scientific">Cerina litoralis</name>
    <dbReference type="NCBI Taxonomy" id="2874477"/>
    <lineage>
        <taxon>Bacteria</taxon>
        <taxon>Pseudomonadati</taxon>
        <taxon>Bacteroidota</taxon>
        <taxon>Flavobacteriia</taxon>
        <taxon>Flavobacteriales</taxon>
        <taxon>Flavobacteriaceae</taxon>
        <taxon>Cerina</taxon>
    </lineage>
</organism>
<dbReference type="GO" id="GO:0016787">
    <property type="term" value="F:hydrolase activity"/>
    <property type="evidence" value="ECO:0007669"/>
    <property type="project" value="UniProtKB-KW"/>
</dbReference>
<dbReference type="PANTHER" id="PTHR31609:SF1">
    <property type="entry name" value="CARBOHYDRATE DEACETYLASE"/>
    <property type="match status" value="1"/>
</dbReference>
<evidence type="ECO:0000256" key="2">
    <source>
        <dbReference type="ARBA" id="ARBA00022723"/>
    </source>
</evidence>
<feature type="signal peptide" evidence="6">
    <location>
        <begin position="1"/>
        <end position="20"/>
    </location>
</feature>
<dbReference type="GO" id="GO:0019213">
    <property type="term" value="F:deacetylase activity"/>
    <property type="evidence" value="ECO:0007669"/>
    <property type="project" value="TreeGrafter"/>
</dbReference>